<proteinExistence type="predicted"/>
<dbReference type="Pfam" id="PF12833">
    <property type="entry name" value="HTH_18"/>
    <property type="match status" value="1"/>
</dbReference>
<accession>A0AAW8J7H9</accession>
<dbReference type="AlphaFoldDB" id="A0AAW8J7H9"/>
<dbReference type="SMART" id="SM00342">
    <property type="entry name" value="HTH_ARAC"/>
    <property type="match status" value="1"/>
</dbReference>
<dbReference type="SUPFAM" id="SSF46689">
    <property type="entry name" value="Homeodomain-like"/>
    <property type="match status" value="1"/>
</dbReference>
<evidence type="ECO:0000256" key="3">
    <source>
        <dbReference type="ARBA" id="ARBA00023125"/>
    </source>
</evidence>
<reference evidence="6" key="1">
    <citation type="submission" date="2023-08" db="EMBL/GenBank/DDBJ databases">
        <title>Emergence of clinically-relevant ST2 carbapenem-resistant Acinetobacter baumannii strains in hospital sewages in Zhejiang, East of China.</title>
        <authorList>
            <person name="Kaichao C."/>
            <person name="Zhang R."/>
        </authorList>
    </citation>
    <scope>NUCLEOTIDE SEQUENCE</scope>
    <source>
        <strain evidence="6">M-RB-37</strain>
    </source>
</reference>
<gene>
    <name evidence="6" type="ORF">RFH47_08100</name>
</gene>
<dbReference type="GO" id="GO:0043565">
    <property type="term" value="F:sequence-specific DNA binding"/>
    <property type="evidence" value="ECO:0007669"/>
    <property type="project" value="InterPro"/>
</dbReference>
<keyword evidence="1" id="KW-0678">Repressor</keyword>
<dbReference type="GO" id="GO:0003700">
    <property type="term" value="F:DNA-binding transcription factor activity"/>
    <property type="evidence" value="ECO:0007669"/>
    <property type="project" value="InterPro"/>
</dbReference>
<keyword evidence="2" id="KW-0805">Transcription regulation</keyword>
<dbReference type="SUPFAM" id="SSF51182">
    <property type="entry name" value="RmlC-like cupins"/>
    <property type="match status" value="1"/>
</dbReference>
<dbReference type="PANTHER" id="PTHR11019:SF159">
    <property type="entry name" value="TRANSCRIPTIONAL REGULATOR-RELATED"/>
    <property type="match status" value="1"/>
</dbReference>
<evidence type="ECO:0000313" key="6">
    <source>
        <dbReference type="EMBL" id="MDQ8935689.1"/>
    </source>
</evidence>
<sequence>MPANEHHCLADRLDRSIVILTMQQRVPDWELAMHHHLKNQFVVCLSGLITLQTEQGIWILPPNTALWIPAMTEHQVKSYGYSSGYVLFIDLKLDIEIPDHFQMYHTNEFLKALLARTATITHDYILEQEQRLMDCLLDEILAAPKQSFYLAMPQEQRIKKITHHLLAQPELNLSLSEWAHLCCMSERSMTRAFQRETGMSINQWRKKLHIIMALQWLSEGESVQRIAHRLAYDSDTSFIVMFKKFMQVSPKKYLKSHPELLVSASTLLTTSI</sequence>
<dbReference type="EMBL" id="JAVIDL010000012">
    <property type="protein sequence ID" value="MDQ8935689.1"/>
    <property type="molecule type" value="Genomic_DNA"/>
</dbReference>
<dbReference type="RefSeq" id="WP_308981379.1">
    <property type="nucleotide sequence ID" value="NZ_JAVIDL010000012.1"/>
</dbReference>
<dbReference type="FunFam" id="1.10.10.60:FF:000132">
    <property type="entry name" value="AraC family transcriptional regulator"/>
    <property type="match status" value="1"/>
</dbReference>
<evidence type="ECO:0000256" key="1">
    <source>
        <dbReference type="ARBA" id="ARBA00022491"/>
    </source>
</evidence>
<dbReference type="InterPro" id="IPR011051">
    <property type="entry name" value="RmlC_Cupin_sf"/>
</dbReference>
<dbReference type="InterPro" id="IPR003313">
    <property type="entry name" value="AraC-bd"/>
</dbReference>
<dbReference type="InterPro" id="IPR014710">
    <property type="entry name" value="RmlC-like_jellyroll"/>
</dbReference>
<dbReference type="Proteomes" id="UP001243844">
    <property type="component" value="Unassembled WGS sequence"/>
</dbReference>
<evidence type="ECO:0000256" key="4">
    <source>
        <dbReference type="ARBA" id="ARBA00023163"/>
    </source>
</evidence>
<dbReference type="InterPro" id="IPR018060">
    <property type="entry name" value="HTH_AraC"/>
</dbReference>
<evidence type="ECO:0000256" key="2">
    <source>
        <dbReference type="ARBA" id="ARBA00023015"/>
    </source>
</evidence>
<dbReference type="PANTHER" id="PTHR11019">
    <property type="entry name" value="HTH-TYPE TRANSCRIPTIONAL REGULATOR NIMR"/>
    <property type="match status" value="1"/>
</dbReference>
<evidence type="ECO:0000259" key="5">
    <source>
        <dbReference type="PROSITE" id="PS01124"/>
    </source>
</evidence>
<keyword evidence="3" id="KW-0238">DNA-binding</keyword>
<feature type="domain" description="HTH araC/xylS-type" evidence="5">
    <location>
        <begin position="156"/>
        <end position="256"/>
    </location>
</feature>
<name>A0AAW8J7H9_9GAMM</name>
<comment type="caution">
    <text evidence="6">The sequence shown here is derived from an EMBL/GenBank/DDBJ whole genome shotgun (WGS) entry which is preliminary data.</text>
</comment>
<dbReference type="PROSITE" id="PS01124">
    <property type="entry name" value="HTH_ARAC_FAMILY_2"/>
    <property type="match status" value="1"/>
</dbReference>
<dbReference type="InterPro" id="IPR009057">
    <property type="entry name" value="Homeodomain-like_sf"/>
</dbReference>
<keyword evidence="4" id="KW-0804">Transcription</keyword>
<dbReference type="CDD" id="cd06124">
    <property type="entry name" value="cupin_NimR-like_N"/>
    <property type="match status" value="1"/>
</dbReference>
<protein>
    <submittedName>
        <fullName evidence="6">Helix-turn-helix transcriptional regulator</fullName>
    </submittedName>
</protein>
<dbReference type="Gene3D" id="2.60.120.10">
    <property type="entry name" value="Jelly Rolls"/>
    <property type="match status" value="1"/>
</dbReference>
<dbReference type="Pfam" id="PF02311">
    <property type="entry name" value="AraC_binding"/>
    <property type="match status" value="1"/>
</dbReference>
<dbReference type="Gene3D" id="1.10.10.60">
    <property type="entry name" value="Homeodomain-like"/>
    <property type="match status" value="2"/>
</dbReference>
<organism evidence="6 7">
    <name type="scientific">Acinetobacter rudis</name>
    <dbReference type="NCBI Taxonomy" id="632955"/>
    <lineage>
        <taxon>Bacteria</taxon>
        <taxon>Pseudomonadati</taxon>
        <taxon>Pseudomonadota</taxon>
        <taxon>Gammaproteobacteria</taxon>
        <taxon>Moraxellales</taxon>
        <taxon>Moraxellaceae</taxon>
        <taxon>Acinetobacter</taxon>
    </lineage>
</organism>
<evidence type="ECO:0000313" key="7">
    <source>
        <dbReference type="Proteomes" id="UP001243844"/>
    </source>
</evidence>